<dbReference type="GO" id="GO:0019546">
    <property type="term" value="P:L-arginine deiminase pathway"/>
    <property type="evidence" value="ECO:0007669"/>
    <property type="project" value="TreeGrafter"/>
</dbReference>
<dbReference type="PANTHER" id="PTHR30409">
    <property type="entry name" value="CARBAMATE KINASE"/>
    <property type="match status" value="1"/>
</dbReference>
<dbReference type="STRING" id="1137993.SAMN05660209_03066"/>
<comment type="similarity">
    <text evidence="1 4">Belongs to the carbamate kinase family.</text>
</comment>
<dbReference type="RefSeq" id="WP_091158037.1">
    <property type="nucleotide sequence ID" value="NZ_FNOT01000008.1"/>
</dbReference>
<evidence type="ECO:0000256" key="2">
    <source>
        <dbReference type="ARBA" id="ARBA00022679"/>
    </source>
</evidence>
<dbReference type="GO" id="GO:0008804">
    <property type="term" value="F:carbamate kinase activity"/>
    <property type="evidence" value="ECO:0007669"/>
    <property type="project" value="InterPro"/>
</dbReference>
<dbReference type="PRINTS" id="PR01469">
    <property type="entry name" value="CARBMTKINASE"/>
</dbReference>
<dbReference type="PANTHER" id="PTHR30409:SF1">
    <property type="entry name" value="CARBAMATE KINASE-RELATED"/>
    <property type="match status" value="1"/>
</dbReference>
<dbReference type="GO" id="GO:0005829">
    <property type="term" value="C:cytosol"/>
    <property type="evidence" value="ECO:0007669"/>
    <property type="project" value="TreeGrafter"/>
</dbReference>
<dbReference type="EMBL" id="FNOT01000008">
    <property type="protein sequence ID" value="SDY53411.1"/>
    <property type="molecule type" value="Genomic_DNA"/>
</dbReference>
<accession>A0A1H3KMP3</accession>
<keyword evidence="3 4" id="KW-0418">Kinase</keyword>
<dbReference type="Proteomes" id="UP000198921">
    <property type="component" value="Unassembled WGS sequence"/>
</dbReference>
<feature type="domain" description="Aspartate/glutamate/uridylate kinase" evidence="5">
    <location>
        <begin position="5"/>
        <end position="289"/>
    </location>
</feature>
<keyword evidence="7" id="KW-1185">Reference proteome</keyword>
<dbReference type="NCBIfam" id="NF009007">
    <property type="entry name" value="PRK12352.1"/>
    <property type="match status" value="1"/>
</dbReference>
<dbReference type="SUPFAM" id="SSF53633">
    <property type="entry name" value="Carbamate kinase-like"/>
    <property type="match status" value="1"/>
</dbReference>
<name>A0A1H3KMP3_9ACTN</name>
<dbReference type="Gene3D" id="3.40.1160.10">
    <property type="entry name" value="Acetylglutamate kinase-like"/>
    <property type="match status" value="1"/>
</dbReference>
<dbReference type="InterPro" id="IPR036393">
    <property type="entry name" value="AceGlu_kinase-like_sf"/>
</dbReference>
<evidence type="ECO:0000259" key="5">
    <source>
        <dbReference type="Pfam" id="PF00696"/>
    </source>
</evidence>
<dbReference type="CDD" id="cd04235">
    <property type="entry name" value="AAK_CK"/>
    <property type="match status" value="1"/>
</dbReference>
<dbReference type="InterPro" id="IPR001048">
    <property type="entry name" value="Asp/Glu/Uridylate_kinase"/>
</dbReference>
<evidence type="ECO:0000256" key="4">
    <source>
        <dbReference type="PIRNR" id="PIRNR000723"/>
    </source>
</evidence>
<organism evidence="6 7">
    <name type="scientific">Geodermatophilus africanus</name>
    <dbReference type="NCBI Taxonomy" id="1137993"/>
    <lineage>
        <taxon>Bacteria</taxon>
        <taxon>Bacillati</taxon>
        <taxon>Actinomycetota</taxon>
        <taxon>Actinomycetes</taxon>
        <taxon>Geodermatophilales</taxon>
        <taxon>Geodermatophilaceae</taxon>
        <taxon>Geodermatophilus</taxon>
    </lineage>
</organism>
<evidence type="ECO:0000313" key="6">
    <source>
        <dbReference type="EMBL" id="SDY53411.1"/>
    </source>
</evidence>
<evidence type="ECO:0000256" key="1">
    <source>
        <dbReference type="ARBA" id="ARBA00011066"/>
    </source>
</evidence>
<sequence>MTSGRVVIALGGNAMTGPDGSATPGAQREAIAAASQRVAEVVATGVQVVLTHGNGPQVGNLLVKNELAAHEVPPVPLDWCVAQTQATIGFTLADELDAALAAHGLPQRTAALVTRTLVDADDPHFREPSKPVGRFRPREQAERSMAHGQVWEDRGERGWRRVVASPEPRRVVDVPGVEALLAAGFAVVCAGGGGVPVVDDGTGGALRGVEAVIDKDLTAALLARELDAGTLVIATDVPHVLVGYGTPAARPLGRVTPAELRAHAAAGEFARGSMAPKVEAALRFVESSGPGHPARAVVTSLEHIADAVTRDDVGTVLQMGPPASAHEGHTRP</sequence>
<dbReference type="OrthoDB" id="9766717at2"/>
<reference evidence="7" key="1">
    <citation type="submission" date="2016-10" db="EMBL/GenBank/DDBJ databases">
        <authorList>
            <person name="Varghese N."/>
            <person name="Submissions S."/>
        </authorList>
    </citation>
    <scope>NUCLEOTIDE SEQUENCE [LARGE SCALE GENOMIC DNA]</scope>
    <source>
        <strain evidence="7">DSM 45422</strain>
    </source>
</reference>
<dbReference type="AlphaFoldDB" id="A0A1H3KMP3"/>
<dbReference type="InterPro" id="IPR003964">
    <property type="entry name" value="Carb_kinase"/>
</dbReference>
<evidence type="ECO:0000256" key="3">
    <source>
        <dbReference type="ARBA" id="ARBA00022777"/>
    </source>
</evidence>
<proteinExistence type="inferred from homology"/>
<dbReference type="Pfam" id="PF00696">
    <property type="entry name" value="AA_kinase"/>
    <property type="match status" value="1"/>
</dbReference>
<gene>
    <name evidence="6" type="ORF">SAMN05660209_03066</name>
</gene>
<evidence type="ECO:0000313" key="7">
    <source>
        <dbReference type="Proteomes" id="UP000198921"/>
    </source>
</evidence>
<dbReference type="PIRSF" id="PIRSF000723">
    <property type="entry name" value="Carbamate_kin"/>
    <property type="match status" value="1"/>
</dbReference>
<protein>
    <recommendedName>
        <fullName evidence="4">Carbamate kinase</fullName>
    </recommendedName>
</protein>
<keyword evidence="2 4" id="KW-0808">Transferase</keyword>